<reference evidence="1" key="1">
    <citation type="submission" date="2022-04" db="EMBL/GenBank/DDBJ databases">
        <title>Carnegiea gigantea Genome sequencing and assembly v2.</title>
        <authorList>
            <person name="Copetti D."/>
            <person name="Sanderson M.J."/>
            <person name="Burquez A."/>
            <person name="Wojciechowski M.F."/>
        </authorList>
    </citation>
    <scope>NUCLEOTIDE SEQUENCE</scope>
    <source>
        <strain evidence="1">SGP5-SGP5p</strain>
        <tissue evidence="1">Aerial part</tissue>
    </source>
</reference>
<sequence length="160" mass="18528">MMQAIFYAMVIDDAPELGLSRRLTMDVVMWAMRKLDWGLLEAWLGNNDQRLLRAQASRPTDSPANLVLASSSSRGRMSSFPSFRDIVQAAEYIRDNLRWSKRETSSLPVFYAMVISDAARLRLIRRETGESLMSDLQKLRWDAIEAWLLFIEDKLKDARR</sequence>
<keyword evidence="2" id="KW-1185">Reference proteome</keyword>
<gene>
    <name evidence="1" type="ORF">Cgig2_025099</name>
</gene>
<accession>A0A9Q1KIQ5</accession>
<evidence type="ECO:0000313" key="2">
    <source>
        <dbReference type="Proteomes" id="UP001153076"/>
    </source>
</evidence>
<comment type="caution">
    <text evidence="1">The sequence shown here is derived from an EMBL/GenBank/DDBJ whole genome shotgun (WGS) entry which is preliminary data.</text>
</comment>
<dbReference type="Proteomes" id="UP001153076">
    <property type="component" value="Unassembled WGS sequence"/>
</dbReference>
<evidence type="ECO:0000313" key="1">
    <source>
        <dbReference type="EMBL" id="KAJ8444098.1"/>
    </source>
</evidence>
<protein>
    <submittedName>
        <fullName evidence="1">Uncharacterized protein</fullName>
    </submittedName>
</protein>
<dbReference type="AlphaFoldDB" id="A0A9Q1KIQ5"/>
<proteinExistence type="predicted"/>
<dbReference type="EMBL" id="JAKOGI010000107">
    <property type="protein sequence ID" value="KAJ8444098.1"/>
    <property type="molecule type" value="Genomic_DNA"/>
</dbReference>
<name>A0A9Q1KIQ5_9CARY</name>
<organism evidence="1 2">
    <name type="scientific">Carnegiea gigantea</name>
    <dbReference type="NCBI Taxonomy" id="171969"/>
    <lineage>
        <taxon>Eukaryota</taxon>
        <taxon>Viridiplantae</taxon>
        <taxon>Streptophyta</taxon>
        <taxon>Embryophyta</taxon>
        <taxon>Tracheophyta</taxon>
        <taxon>Spermatophyta</taxon>
        <taxon>Magnoliopsida</taxon>
        <taxon>eudicotyledons</taxon>
        <taxon>Gunneridae</taxon>
        <taxon>Pentapetalae</taxon>
        <taxon>Caryophyllales</taxon>
        <taxon>Cactineae</taxon>
        <taxon>Cactaceae</taxon>
        <taxon>Cactoideae</taxon>
        <taxon>Echinocereeae</taxon>
        <taxon>Carnegiea</taxon>
    </lineage>
</organism>